<name>A0AAV4MZP5_CAEEX</name>
<dbReference type="Proteomes" id="UP001054945">
    <property type="component" value="Unassembled WGS sequence"/>
</dbReference>
<protein>
    <submittedName>
        <fullName evidence="1">Uncharacterized protein</fullName>
    </submittedName>
</protein>
<dbReference type="AlphaFoldDB" id="A0AAV4MZP5"/>
<keyword evidence="2" id="KW-1185">Reference proteome</keyword>
<proteinExistence type="predicted"/>
<evidence type="ECO:0000313" key="2">
    <source>
        <dbReference type="Proteomes" id="UP001054945"/>
    </source>
</evidence>
<sequence length="88" mass="10329">MQQSSRTSRNILRAIFPSWYKSSFTTPMQCVLQCLEKSRFTQTLSLNEVVVVRTLRIVMRDENRLCFLCRVSLVATFSLRSLTAKWSY</sequence>
<evidence type="ECO:0000313" key="1">
    <source>
        <dbReference type="EMBL" id="GIX77965.1"/>
    </source>
</evidence>
<gene>
    <name evidence="1" type="ORF">CEXT_148971</name>
</gene>
<reference evidence="1 2" key="1">
    <citation type="submission" date="2021-06" db="EMBL/GenBank/DDBJ databases">
        <title>Caerostris extrusa draft genome.</title>
        <authorList>
            <person name="Kono N."/>
            <person name="Arakawa K."/>
        </authorList>
    </citation>
    <scope>NUCLEOTIDE SEQUENCE [LARGE SCALE GENOMIC DNA]</scope>
</reference>
<accession>A0AAV4MZP5</accession>
<organism evidence="1 2">
    <name type="scientific">Caerostris extrusa</name>
    <name type="common">Bark spider</name>
    <name type="synonym">Caerostris bankana</name>
    <dbReference type="NCBI Taxonomy" id="172846"/>
    <lineage>
        <taxon>Eukaryota</taxon>
        <taxon>Metazoa</taxon>
        <taxon>Ecdysozoa</taxon>
        <taxon>Arthropoda</taxon>
        <taxon>Chelicerata</taxon>
        <taxon>Arachnida</taxon>
        <taxon>Araneae</taxon>
        <taxon>Araneomorphae</taxon>
        <taxon>Entelegynae</taxon>
        <taxon>Araneoidea</taxon>
        <taxon>Araneidae</taxon>
        <taxon>Caerostris</taxon>
    </lineage>
</organism>
<dbReference type="EMBL" id="BPLR01002806">
    <property type="protein sequence ID" value="GIX77965.1"/>
    <property type="molecule type" value="Genomic_DNA"/>
</dbReference>
<comment type="caution">
    <text evidence="1">The sequence shown here is derived from an EMBL/GenBank/DDBJ whole genome shotgun (WGS) entry which is preliminary data.</text>
</comment>